<protein>
    <recommendedName>
        <fullName evidence="2">YcxB-like C-terminal domain-containing protein</fullName>
    </recommendedName>
</protein>
<feature type="domain" description="YcxB-like C-terminal" evidence="2">
    <location>
        <begin position="97"/>
        <end position="154"/>
    </location>
</feature>
<proteinExistence type="predicted"/>
<dbReference type="Proteomes" id="UP000837932">
    <property type="component" value="Unassembled WGS sequence"/>
</dbReference>
<dbReference type="RefSeq" id="WP_238808792.1">
    <property type="nucleotide sequence ID" value="NZ_CAKLPY010000009.1"/>
</dbReference>
<feature type="transmembrane region" description="Helical" evidence="1">
    <location>
        <begin position="53"/>
        <end position="74"/>
    </location>
</feature>
<dbReference type="InterPro" id="IPR025588">
    <property type="entry name" value="YcxB-like_C"/>
</dbReference>
<evidence type="ECO:0000313" key="4">
    <source>
        <dbReference type="Proteomes" id="UP000837932"/>
    </source>
</evidence>
<comment type="caution">
    <text evidence="3">The sequence shown here is derived from an EMBL/GenBank/DDBJ whole genome shotgun (WGS) entry which is preliminary data.</text>
</comment>
<keyword evidence="1" id="KW-1133">Transmembrane helix</keyword>
<keyword evidence="4" id="KW-1185">Reference proteome</keyword>
<evidence type="ECO:0000313" key="3">
    <source>
        <dbReference type="EMBL" id="CAH0997984.1"/>
    </source>
</evidence>
<reference evidence="3" key="1">
    <citation type="submission" date="2021-12" db="EMBL/GenBank/DDBJ databases">
        <authorList>
            <person name="Rodrigo-Torres L."/>
            <person name="Arahal R. D."/>
            <person name="Lucena T."/>
        </authorList>
    </citation>
    <scope>NUCLEOTIDE SEQUENCE</scope>
    <source>
        <strain evidence="3">CECT 8858</strain>
    </source>
</reference>
<dbReference type="EMBL" id="CAKLPY010000009">
    <property type="protein sequence ID" value="CAH0997984.1"/>
    <property type="molecule type" value="Genomic_DNA"/>
</dbReference>
<sequence length="159" mass="18761">MNFNLSFVPDEKYYNEAYKAIVSSLKTKKYEPFFAITMIALGLWFSFQDQNKILGYFPILFSMIGVYEFFKLYFEKKKWLKQRLDSKIVGQKIELHFSDETIKHSGPFSKGELNWEGMNKILKTKKGILLKPENGISIYLPDKLFSSKEQIDFIMSKHK</sequence>
<accession>A0ABM9AVA9</accession>
<evidence type="ECO:0000259" key="2">
    <source>
        <dbReference type="Pfam" id="PF14317"/>
    </source>
</evidence>
<evidence type="ECO:0000256" key="1">
    <source>
        <dbReference type="SAM" id="Phobius"/>
    </source>
</evidence>
<keyword evidence="1" id="KW-0812">Transmembrane</keyword>
<dbReference type="Pfam" id="PF14317">
    <property type="entry name" value="YcxB"/>
    <property type="match status" value="1"/>
</dbReference>
<name>A0ABM9AVA9_9BACT</name>
<keyword evidence="1" id="KW-0472">Membrane</keyword>
<organism evidence="3 4">
    <name type="scientific">Emticicia aquatica</name>
    <dbReference type="NCBI Taxonomy" id="1681835"/>
    <lineage>
        <taxon>Bacteria</taxon>
        <taxon>Pseudomonadati</taxon>
        <taxon>Bacteroidota</taxon>
        <taxon>Cytophagia</taxon>
        <taxon>Cytophagales</taxon>
        <taxon>Leadbetterellaceae</taxon>
        <taxon>Emticicia</taxon>
    </lineage>
</organism>
<gene>
    <name evidence="3" type="ORF">EMA8858_04119</name>
</gene>